<comment type="caution">
    <text evidence="1">The sequence shown here is derived from an EMBL/GenBank/DDBJ whole genome shotgun (WGS) entry which is preliminary data.</text>
</comment>
<gene>
    <name evidence="1" type="ORF">SteCoe_6876</name>
</gene>
<keyword evidence="2" id="KW-1185">Reference proteome</keyword>
<evidence type="ECO:0000313" key="1">
    <source>
        <dbReference type="EMBL" id="OMJ90702.1"/>
    </source>
</evidence>
<dbReference type="AlphaFoldDB" id="A0A1R2CNZ2"/>
<organism evidence="1 2">
    <name type="scientific">Stentor coeruleus</name>
    <dbReference type="NCBI Taxonomy" id="5963"/>
    <lineage>
        <taxon>Eukaryota</taxon>
        <taxon>Sar</taxon>
        <taxon>Alveolata</taxon>
        <taxon>Ciliophora</taxon>
        <taxon>Postciliodesmatophora</taxon>
        <taxon>Heterotrichea</taxon>
        <taxon>Heterotrichida</taxon>
        <taxon>Stentoridae</taxon>
        <taxon>Stentor</taxon>
    </lineage>
</organism>
<dbReference type="Proteomes" id="UP000187209">
    <property type="component" value="Unassembled WGS sequence"/>
</dbReference>
<evidence type="ECO:0000313" key="2">
    <source>
        <dbReference type="Proteomes" id="UP000187209"/>
    </source>
</evidence>
<sequence length="247" mass="28889">MQHNQNSHSCNIESMFRMQKFDIDHLPTLESFQKNISNCAFKKLPSVTLSLNSSNTLKSFKTIKAFSNSECSTITQDQRPFLSRNHHKKHNTSSLDLSQIDYSSKPITKIFEFVPKIKAKQKLKPLCKDSHKCLQNKTKYEIDIDINLKNLKIKKYHTVKAQDKMNMHNKESKTKNSLGNANYNRNIQLKLDEENLPENMLLNKKLKKKREKDCKNIVFDKISAISAWEINSPDFCYDNNWEVNNFI</sequence>
<name>A0A1R2CNZ2_9CILI</name>
<proteinExistence type="predicted"/>
<reference evidence="1 2" key="1">
    <citation type="submission" date="2016-11" db="EMBL/GenBank/DDBJ databases">
        <title>The macronuclear genome of Stentor coeruleus: a giant cell with tiny introns.</title>
        <authorList>
            <person name="Slabodnick M."/>
            <person name="Ruby J.G."/>
            <person name="Reiff S.B."/>
            <person name="Swart E.C."/>
            <person name="Gosai S."/>
            <person name="Prabakaran S."/>
            <person name="Witkowska E."/>
            <person name="Larue G.E."/>
            <person name="Fisher S."/>
            <person name="Freeman R.M."/>
            <person name="Gunawardena J."/>
            <person name="Chu W."/>
            <person name="Stover N.A."/>
            <person name="Gregory B.D."/>
            <person name="Nowacki M."/>
            <person name="Derisi J."/>
            <person name="Roy S.W."/>
            <person name="Marshall W.F."/>
            <person name="Sood P."/>
        </authorList>
    </citation>
    <scope>NUCLEOTIDE SEQUENCE [LARGE SCALE GENOMIC DNA]</scope>
    <source>
        <strain evidence="1">WM001</strain>
    </source>
</reference>
<dbReference type="EMBL" id="MPUH01000097">
    <property type="protein sequence ID" value="OMJ90702.1"/>
    <property type="molecule type" value="Genomic_DNA"/>
</dbReference>
<protein>
    <submittedName>
        <fullName evidence="1">Uncharacterized protein</fullName>
    </submittedName>
</protein>
<accession>A0A1R2CNZ2</accession>